<sequence>MLRRAGAFYLMRRLFRHKLMILCYHGISLDDEHEWWPGVFMTEDKFCGRLKLLKDHGYRVLGLEDALNRLSEGSLPANSIVITADDGYLNSPETLVECCQEFGYPLTIYVTSYYAEKQTPIFNVMVQYLFWKTDRSSLKGDLSAIGLPGVDHIDLGDSVEKQRWCERIINYGRENCDEDGRQNILEALCAKLELNYGGMVKAGMFRLMGQKQLQMIADKGVDVQLHTHRHVFPVDKDQANREISENREFLEPIAGKSLEHFCYPSGKWDPAQLPWLNKMSIRSATTCNLGFVSEGDDYLTLRRYLDKQTISDNEFLAEISGFLAFARQIRGKVRSIWN</sequence>
<keyword evidence="7" id="KW-1185">Reference proteome</keyword>
<dbReference type="CDD" id="cd10918">
    <property type="entry name" value="CE4_NodB_like_5s_6s"/>
    <property type="match status" value="1"/>
</dbReference>
<evidence type="ECO:0000313" key="5">
    <source>
        <dbReference type="EMBL" id="RCW32971.1"/>
    </source>
</evidence>
<dbReference type="Pfam" id="PF01522">
    <property type="entry name" value="Polysacc_deac_1"/>
    <property type="match status" value="1"/>
</dbReference>
<dbReference type="InterPro" id="IPR002509">
    <property type="entry name" value="NODB_dom"/>
</dbReference>
<dbReference type="GO" id="GO:0016810">
    <property type="term" value="F:hydrolase activity, acting on carbon-nitrogen (but not peptide) bonds"/>
    <property type="evidence" value="ECO:0007669"/>
    <property type="project" value="InterPro"/>
</dbReference>
<gene>
    <name evidence="5" type="ORF">DET51_108198</name>
    <name evidence="4" type="ORF">DET64_108199</name>
</gene>
<dbReference type="AlphaFoldDB" id="A0A368V1U0"/>
<evidence type="ECO:0000256" key="2">
    <source>
        <dbReference type="ARBA" id="ARBA00022729"/>
    </source>
</evidence>
<protein>
    <submittedName>
        <fullName evidence="5">Polysaccharide deacetylase</fullName>
    </submittedName>
</protein>
<evidence type="ECO:0000313" key="6">
    <source>
        <dbReference type="Proteomes" id="UP000252795"/>
    </source>
</evidence>
<dbReference type="InterPro" id="IPR011330">
    <property type="entry name" value="Glyco_hydro/deAcase_b/a-brl"/>
</dbReference>
<dbReference type="Proteomes" id="UP000253065">
    <property type="component" value="Unassembled WGS sequence"/>
</dbReference>
<dbReference type="EMBL" id="QPJB01000008">
    <property type="protein sequence ID" value="RCW32971.1"/>
    <property type="molecule type" value="Genomic_DNA"/>
</dbReference>
<comment type="subcellular location">
    <subcellularLocation>
        <location evidence="1">Secreted</location>
    </subcellularLocation>
</comment>
<evidence type="ECO:0000259" key="3">
    <source>
        <dbReference type="Pfam" id="PF01522"/>
    </source>
</evidence>
<evidence type="ECO:0000313" key="4">
    <source>
        <dbReference type="EMBL" id="RBP71953.1"/>
    </source>
</evidence>
<keyword evidence="2" id="KW-0732">Signal</keyword>
<evidence type="ECO:0000256" key="1">
    <source>
        <dbReference type="ARBA" id="ARBA00004613"/>
    </source>
</evidence>
<feature type="domain" description="NodB homology" evidence="3">
    <location>
        <begin position="210"/>
        <end position="280"/>
    </location>
</feature>
<accession>A0A368V1U0</accession>
<dbReference type="SUPFAM" id="SSF88713">
    <property type="entry name" value="Glycoside hydrolase/deacetylase"/>
    <property type="match status" value="1"/>
</dbReference>
<dbReference type="PANTHER" id="PTHR34216:SF3">
    <property type="entry name" value="POLY-BETA-1,6-N-ACETYL-D-GLUCOSAMINE N-DEACETYLASE"/>
    <property type="match status" value="1"/>
</dbReference>
<dbReference type="PANTHER" id="PTHR34216">
    <property type="match status" value="1"/>
</dbReference>
<dbReference type="GO" id="GO:0005576">
    <property type="term" value="C:extracellular region"/>
    <property type="evidence" value="ECO:0007669"/>
    <property type="project" value="UniProtKB-SubCell"/>
</dbReference>
<organism evidence="5 6">
    <name type="scientific">Marinobacter nauticus</name>
    <name type="common">Marinobacter hydrocarbonoclasticus</name>
    <name type="synonym">Marinobacter aquaeolei</name>
    <dbReference type="NCBI Taxonomy" id="2743"/>
    <lineage>
        <taxon>Bacteria</taxon>
        <taxon>Pseudomonadati</taxon>
        <taxon>Pseudomonadota</taxon>
        <taxon>Gammaproteobacteria</taxon>
        <taxon>Pseudomonadales</taxon>
        <taxon>Marinobacteraceae</taxon>
        <taxon>Marinobacter</taxon>
    </lineage>
</organism>
<name>A0A368V1U0_MARNT</name>
<dbReference type="EMBL" id="QNSA01000008">
    <property type="protein sequence ID" value="RBP71953.1"/>
    <property type="molecule type" value="Genomic_DNA"/>
</dbReference>
<evidence type="ECO:0000313" key="7">
    <source>
        <dbReference type="Proteomes" id="UP000253065"/>
    </source>
</evidence>
<dbReference type="Gene3D" id="3.20.20.370">
    <property type="entry name" value="Glycoside hydrolase/deacetylase"/>
    <property type="match status" value="1"/>
</dbReference>
<reference evidence="5 6" key="1">
    <citation type="submission" date="2018-07" db="EMBL/GenBank/DDBJ databases">
        <title>Freshwater and sediment microbial communities from various areas in North America, analyzing microbe dynamics in response to fracking.</title>
        <authorList>
            <person name="Lamendella R."/>
        </authorList>
    </citation>
    <scope>NUCLEOTIDE SEQUENCE [LARGE SCALE GENOMIC DNA]</scope>
    <source>
        <strain evidence="5 6">114E</strain>
        <strain evidence="4 7">114E_o</strain>
    </source>
</reference>
<dbReference type="Proteomes" id="UP000252795">
    <property type="component" value="Unassembled WGS sequence"/>
</dbReference>
<proteinExistence type="predicted"/>
<dbReference type="InterPro" id="IPR051398">
    <property type="entry name" value="Polysacch_Deacetylase"/>
</dbReference>
<comment type="caution">
    <text evidence="5">The sequence shown here is derived from an EMBL/GenBank/DDBJ whole genome shotgun (WGS) entry which is preliminary data.</text>
</comment>
<dbReference type="GO" id="GO:0005975">
    <property type="term" value="P:carbohydrate metabolic process"/>
    <property type="evidence" value="ECO:0007669"/>
    <property type="project" value="InterPro"/>
</dbReference>